<organism evidence="1 2">
    <name type="scientific">Ensete ventricosum</name>
    <name type="common">Abyssinian banana</name>
    <name type="synonym">Musa ensete</name>
    <dbReference type="NCBI Taxonomy" id="4639"/>
    <lineage>
        <taxon>Eukaryota</taxon>
        <taxon>Viridiplantae</taxon>
        <taxon>Streptophyta</taxon>
        <taxon>Embryophyta</taxon>
        <taxon>Tracheophyta</taxon>
        <taxon>Spermatophyta</taxon>
        <taxon>Magnoliopsida</taxon>
        <taxon>Liliopsida</taxon>
        <taxon>Zingiberales</taxon>
        <taxon>Musaceae</taxon>
        <taxon>Ensete</taxon>
    </lineage>
</organism>
<accession>A0AAV8RS96</accession>
<gene>
    <name evidence="1" type="ORF">OPV22_006702</name>
</gene>
<comment type="caution">
    <text evidence="1">The sequence shown here is derived from an EMBL/GenBank/DDBJ whole genome shotgun (WGS) entry which is preliminary data.</text>
</comment>
<dbReference type="Proteomes" id="UP001222027">
    <property type="component" value="Unassembled WGS sequence"/>
</dbReference>
<evidence type="ECO:0000313" key="2">
    <source>
        <dbReference type="Proteomes" id="UP001222027"/>
    </source>
</evidence>
<proteinExistence type="predicted"/>
<dbReference type="EMBL" id="JAQQAF010000002">
    <property type="protein sequence ID" value="KAJ8505816.1"/>
    <property type="molecule type" value="Genomic_DNA"/>
</dbReference>
<reference evidence="1 2" key="1">
    <citation type="submission" date="2022-12" db="EMBL/GenBank/DDBJ databases">
        <title>Chromosome-scale assembly of the Ensete ventricosum genome.</title>
        <authorList>
            <person name="Dussert Y."/>
            <person name="Stocks J."/>
            <person name="Wendawek A."/>
            <person name="Woldeyes F."/>
            <person name="Nichols R.A."/>
            <person name="Borrell J.S."/>
        </authorList>
    </citation>
    <scope>NUCLEOTIDE SEQUENCE [LARGE SCALE GENOMIC DNA]</scope>
    <source>
        <strain evidence="2">cv. Maze</strain>
        <tissue evidence="1">Seeds</tissue>
    </source>
</reference>
<evidence type="ECO:0000313" key="1">
    <source>
        <dbReference type="EMBL" id="KAJ8505816.1"/>
    </source>
</evidence>
<keyword evidence="2" id="KW-1185">Reference proteome</keyword>
<sequence length="88" mass="10044">MTKKRRPYLSSPSCFAGIIAVWHGRAVDRDRATGSSSVEFGRPIGLAVDRWKANRRRSKRKAMALFSDDAMAEGKRCLMRMKESRGRR</sequence>
<dbReference type="AlphaFoldDB" id="A0AAV8RS96"/>
<evidence type="ECO:0008006" key="3">
    <source>
        <dbReference type="Google" id="ProtNLM"/>
    </source>
</evidence>
<name>A0AAV8RS96_ENSVE</name>
<protein>
    <recommendedName>
        <fullName evidence="3">VAN3-binding protein-like auxin canalisation domain-containing protein</fullName>
    </recommendedName>
</protein>